<protein>
    <recommendedName>
        <fullName evidence="4">Flagella basal body P-ring formation protein FlgA</fullName>
    </recommendedName>
</protein>
<keyword evidence="3 4" id="KW-0574">Periplasm</keyword>
<dbReference type="Pfam" id="PF17656">
    <property type="entry name" value="ChapFlgA_N"/>
    <property type="match status" value="1"/>
</dbReference>
<dbReference type="EMBL" id="SNWF01000004">
    <property type="protein sequence ID" value="TDN94886.1"/>
    <property type="molecule type" value="Genomic_DNA"/>
</dbReference>
<dbReference type="GO" id="GO:0042597">
    <property type="term" value="C:periplasmic space"/>
    <property type="evidence" value="ECO:0007669"/>
    <property type="project" value="UniProtKB-SubCell"/>
</dbReference>
<feature type="domain" description="SAF" evidence="5">
    <location>
        <begin position="115"/>
        <end position="177"/>
    </location>
</feature>
<feature type="chain" id="PRO_5020925481" description="Flagella basal body P-ring formation protein FlgA" evidence="4">
    <location>
        <begin position="23"/>
        <end position="239"/>
    </location>
</feature>
<dbReference type="InterPro" id="IPR039246">
    <property type="entry name" value="Flagellar_FlgA"/>
</dbReference>
<dbReference type="CDD" id="cd11614">
    <property type="entry name" value="SAF_CpaB_FlgA_like"/>
    <property type="match status" value="1"/>
</dbReference>
<feature type="signal peptide" evidence="4">
    <location>
        <begin position="1"/>
        <end position="22"/>
    </location>
</feature>
<comment type="subcellular location">
    <subcellularLocation>
        <location evidence="1 4">Periplasm</location>
    </subcellularLocation>
</comment>
<evidence type="ECO:0000256" key="2">
    <source>
        <dbReference type="ARBA" id="ARBA00022729"/>
    </source>
</evidence>
<dbReference type="InterPro" id="IPR013974">
    <property type="entry name" value="SAF"/>
</dbReference>
<dbReference type="NCBIfam" id="TIGR03170">
    <property type="entry name" value="flgA_cterm"/>
    <property type="match status" value="1"/>
</dbReference>
<organism evidence="6 7">
    <name type="scientific">Herminiimonas fonticola</name>
    <dbReference type="NCBI Taxonomy" id="303380"/>
    <lineage>
        <taxon>Bacteria</taxon>
        <taxon>Pseudomonadati</taxon>
        <taxon>Pseudomonadota</taxon>
        <taxon>Betaproteobacteria</taxon>
        <taxon>Burkholderiales</taxon>
        <taxon>Oxalobacteraceae</taxon>
        <taxon>Herminiimonas</taxon>
    </lineage>
</organism>
<keyword evidence="6" id="KW-0966">Cell projection</keyword>
<accession>A0A4R6GIS1</accession>
<keyword evidence="4" id="KW-1005">Bacterial flagellum biogenesis</keyword>
<dbReference type="Gene3D" id="3.90.1210.10">
    <property type="entry name" value="Antifreeze-like/N-acetylneuraminic acid synthase C-terminal domain"/>
    <property type="match status" value="1"/>
</dbReference>
<dbReference type="Gene3D" id="2.30.30.760">
    <property type="match status" value="1"/>
</dbReference>
<dbReference type="OrthoDB" id="8561436at2"/>
<dbReference type="AlphaFoldDB" id="A0A4R6GIS1"/>
<evidence type="ECO:0000313" key="6">
    <source>
        <dbReference type="EMBL" id="TDN94886.1"/>
    </source>
</evidence>
<dbReference type="InterPro" id="IPR041231">
    <property type="entry name" value="FlgA_N"/>
</dbReference>
<dbReference type="GO" id="GO:0044780">
    <property type="term" value="P:bacterial-type flagellum assembly"/>
    <property type="evidence" value="ECO:0007669"/>
    <property type="project" value="InterPro"/>
</dbReference>
<dbReference type="PANTHER" id="PTHR36307:SF1">
    <property type="entry name" value="FLAGELLA BASAL BODY P-RING FORMATION PROTEIN FLGA"/>
    <property type="match status" value="1"/>
</dbReference>
<proteinExistence type="inferred from homology"/>
<evidence type="ECO:0000256" key="3">
    <source>
        <dbReference type="ARBA" id="ARBA00022764"/>
    </source>
</evidence>
<reference evidence="6 7" key="1">
    <citation type="submission" date="2019-03" db="EMBL/GenBank/DDBJ databases">
        <title>Genomic Encyclopedia of Type Strains, Phase IV (KMG-IV): sequencing the most valuable type-strain genomes for metagenomic binning, comparative biology and taxonomic classification.</title>
        <authorList>
            <person name="Goeker M."/>
        </authorList>
    </citation>
    <scope>NUCLEOTIDE SEQUENCE [LARGE SCALE GENOMIC DNA]</scope>
    <source>
        <strain evidence="6 7">DSM 18555</strain>
    </source>
</reference>
<comment type="caution">
    <text evidence="6">The sequence shown here is derived from an EMBL/GenBank/DDBJ whole genome shotgun (WGS) entry which is preliminary data.</text>
</comment>
<dbReference type="PANTHER" id="PTHR36307">
    <property type="entry name" value="FLAGELLA BASAL BODY P-RING FORMATION PROTEIN FLGA"/>
    <property type="match status" value="1"/>
</dbReference>
<evidence type="ECO:0000259" key="5">
    <source>
        <dbReference type="SMART" id="SM00858"/>
    </source>
</evidence>
<comment type="similarity">
    <text evidence="4">Belongs to the FlgA family.</text>
</comment>
<evidence type="ECO:0000256" key="4">
    <source>
        <dbReference type="RuleBase" id="RU362063"/>
    </source>
</evidence>
<comment type="function">
    <text evidence="4">Involved in the assembly process of the P-ring formation. It may associate with FlgF on the rod constituting a structure essential for the P-ring assembly or may act as a modulator protein for the P-ring assembly.</text>
</comment>
<evidence type="ECO:0000256" key="1">
    <source>
        <dbReference type="ARBA" id="ARBA00004418"/>
    </source>
</evidence>
<dbReference type="RefSeq" id="WP_112991565.1">
    <property type="nucleotide sequence ID" value="NZ_PTLZ01000001.1"/>
</dbReference>
<dbReference type="SMART" id="SM00858">
    <property type="entry name" value="SAF"/>
    <property type="match status" value="1"/>
</dbReference>
<gene>
    <name evidence="6" type="ORF">EV677_1447</name>
</gene>
<dbReference type="Pfam" id="PF13144">
    <property type="entry name" value="ChapFlgA"/>
    <property type="match status" value="1"/>
</dbReference>
<keyword evidence="6" id="KW-0969">Cilium</keyword>
<name>A0A4R6GIS1_9BURK</name>
<dbReference type="Proteomes" id="UP000294737">
    <property type="component" value="Unassembled WGS sequence"/>
</dbReference>
<keyword evidence="7" id="KW-1185">Reference proteome</keyword>
<dbReference type="InterPro" id="IPR017585">
    <property type="entry name" value="SAF_FlgA"/>
</dbReference>
<sequence length="239" mass="25055">MKLSFNFAIVALALPFALSAQSAVTQVAEPEARQDLGALKQTAEQFLRTQASGLPGEVKVTVGSIDPRMKLPTCTTPEAFFPPSSKAWGKTTVGIRCSVPSPWTIYVSAKVQVHGDYVVAAVPLAQGQNITQADIAKVKGDLTAMPAGIITDASQAIGRTVANSIRLGSPLRQDALRNQQAIQQGQAVRVIVNGAGFSVSSEARALNNANEGQLTQVRTTTGQVISGIAKLGGIVELTY</sequence>
<evidence type="ECO:0000313" key="7">
    <source>
        <dbReference type="Proteomes" id="UP000294737"/>
    </source>
</evidence>
<keyword evidence="6" id="KW-0282">Flagellum</keyword>
<keyword evidence="2 4" id="KW-0732">Signal</keyword>